<evidence type="ECO:0000313" key="2">
    <source>
        <dbReference type="EMBL" id="CAG5003726.1"/>
    </source>
</evidence>
<protein>
    <recommendedName>
        <fullName evidence="1">Calcineurin-like phosphoesterase domain-containing protein</fullName>
    </recommendedName>
</protein>
<sequence length="409" mass="46579">MARSAEERAGKYLDMGHSEVENHARAQQKVFEKHVGNKENVTRVISEFFKTNLLGFAYHYLRSRFGPRHPYQAYPRNGDSGVYRMQSAQPSSSEVSIALLSDWASDTAESDQVGHLVSSYAPDYTIHMGDIYFVGSPSEVAENFTAPYASWYYGASGSLVLSGNHEMYSNGNAFFTHLLPAMYAKDGDLRKTQQAGFFCLENDYWRIIGLDTGYTSVERPFLEILSPPDCHLRKEQLEWLRDVVKIGDPADKRGIVFLSHHPYFSAFREEYKKPGEQIKALMGDQERVVVWFWGHDHRLVFYHSASNGKGPVAYGRCLGHGGLPVEIRLPSEPGEISKMQLYDRRVRKVVKHHEIGYNGFVMLKLNGPVLTAEYKDLEDTLVAREAWRVDMKNGQINWEMLTFLSELAV</sequence>
<dbReference type="RefSeq" id="WP_215239745.1">
    <property type="nucleotide sequence ID" value="NZ_CAJRAF010000002.1"/>
</dbReference>
<dbReference type="Gene3D" id="3.60.21.10">
    <property type="match status" value="1"/>
</dbReference>
<evidence type="ECO:0000313" key="3">
    <source>
        <dbReference type="Proteomes" id="UP000680038"/>
    </source>
</evidence>
<comment type="caution">
    <text evidence="2">The sequence shown here is derived from an EMBL/GenBank/DDBJ whole genome shotgun (WGS) entry which is preliminary data.</text>
</comment>
<organism evidence="2 3">
    <name type="scientific">Dyadobacter helix</name>
    <dbReference type="NCBI Taxonomy" id="2822344"/>
    <lineage>
        <taxon>Bacteria</taxon>
        <taxon>Pseudomonadati</taxon>
        <taxon>Bacteroidota</taxon>
        <taxon>Cytophagia</taxon>
        <taxon>Cytophagales</taxon>
        <taxon>Spirosomataceae</taxon>
        <taxon>Dyadobacter</taxon>
    </lineage>
</organism>
<accession>A0A916N565</accession>
<dbReference type="SUPFAM" id="SSF56300">
    <property type="entry name" value="Metallo-dependent phosphatases"/>
    <property type="match status" value="1"/>
</dbReference>
<dbReference type="EMBL" id="CAJRAF010000002">
    <property type="protein sequence ID" value="CAG5003726.1"/>
    <property type="molecule type" value="Genomic_DNA"/>
</dbReference>
<dbReference type="InterPro" id="IPR004843">
    <property type="entry name" value="Calcineurin-like_PHP"/>
</dbReference>
<dbReference type="GO" id="GO:0016787">
    <property type="term" value="F:hydrolase activity"/>
    <property type="evidence" value="ECO:0007669"/>
    <property type="project" value="InterPro"/>
</dbReference>
<dbReference type="Proteomes" id="UP000680038">
    <property type="component" value="Unassembled WGS sequence"/>
</dbReference>
<reference evidence="2" key="1">
    <citation type="submission" date="2021-04" db="EMBL/GenBank/DDBJ databases">
        <authorList>
            <person name="Rodrigo-Torres L."/>
            <person name="Arahal R. D."/>
            <person name="Lucena T."/>
        </authorList>
    </citation>
    <scope>NUCLEOTIDE SEQUENCE</scope>
    <source>
        <strain evidence="2">CECT 9275</strain>
    </source>
</reference>
<dbReference type="AlphaFoldDB" id="A0A916N565"/>
<dbReference type="Pfam" id="PF00149">
    <property type="entry name" value="Metallophos"/>
    <property type="match status" value="1"/>
</dbReference>
<feature type="domain" description="Calcineurin-like phosphoesterase" evidence="1">
    <location>
        <begin position="97"/>
        <end position="298"/>
    </location>
</feature>
<gene>
    <name evidence="2" type="ORF">DYBT9275_03217</name>
</gene>
<dbReference type="InterPro" id="IPR029052">
    <property type="entry name" value="Metallo-depent_PP-like"/>
</dbReference>
<keyword evidence="3" id="KW-1185">Reference proteome</keyword>
<evidence type="ECO:0000259" key="1">
    <source>
        <dbReference type="Pfam" id="PF00149"/>
    </source>
</evidence>
<name>A0A916N565_9BACT</name>
<proteinExistence type="predicted"/>